<proteinExistence type="predicted"/>
<dbReference type="InterPro" id="IPR050482">
    <property type="entry name" value="Sensor_HK_TwoCompSys"/>
</dbReference>
<dbReference type="PANTHER" id="PTHR24421">
    <property type="entry name" value="NITRATE/NITRITE SENSOR PROTEIN NARX-RELATED"/>
    <property type="match status" value="1"/>
</dbReference>
<dbReference type="PATRIC" id="fig|445709.3.peg.4163"/>
<feature type="transmembrane region" description="Helical" evidence="10">
    <location>
        <begin position="184"/>
        <end position="205"/>
    </location>
</feature>
<evidence type="ECO:0000256" key="6">
    <source>
        <dbReference type="ARBA" id="ARBA00022777"/>
    </source>
</evidence>
<sequence>MIKIWLGRRSWIAAMLLAIAIAVGSLLVLESAHRRMASDYESALQAMTVATEINEVTVRTATIVSSQRGYLLSGQDAYLKSYLSAVKRIRALSETIVAHYTRLHDRNGLRDFASLIEVFSRHIQAMTSARQAFALRRMSADTALARTAHDIDGLERLQDGFTALYRRELGRAQVAREHGRTDQWLSAISAIALSLLNIGLFVLLFRQLGRQIRRERRAREALDSQQARLDNLVQERTQQLDELATHLQNVSEAEKTKLSRELHDELGAILTACKMDVTWTHHKLRQSDSALADKLQRVLRNLDQGVQIKRRIVEDLRPTVLMNFGLVSALRILASEAGQQNQWRVTLALPDDDIVLDEQTAIVLFRVTQEALTNAAKYAHATEVDLSLEHDVHQVRLEVADNGVGISPEQIRKPKTHGLLGMRQRVSARGGQIDIRSKAQGAGTTIRITMPRVAAASGQASCV</sequence>
<dbReference type="InterPro" id="IPR036890">
    <property type="entry name" value="HATPase_C_sf"/>
</dbReference>
<dbReference type="AlphaFoldDB" id="A0A0G3EXK1"/>
<dbReference type="Pfam" id="PF05227">
    <property type="entry name" value="CHASE3"/>
    <property type="match status" value="1"/>
</dbReference>
<evidence type="ECO:0000256" key="4">
    <source>
        <dbReference type="ARBA" id="ARBA00022679"/>
    </source>
</evidence>
<dbReference type="InterPro" id="IPR011712">
    <property type="entry name" value="Sig_transdc_His_kin_sub3_dim/P"/>
</dbReference>
<dbReference type="CDD" id="cd16917">
    <property type="entry name" value="HATPase_UhpB-NarQ-NarX-like"/>
    <property type="match status" value="1"/>
</dbReference>
<evidence type="ECO:0000256" key="7">
    <source>
        <dbReference type="ARBA" id="ARBA00022840"/>
    </source>
</evidence>
<dbReference type="Gene3D" id="3.30.565.10">
    <property type="entry name" value="Histidine kinase-like ATPase, C-terminal domain"/>
    <property type="match status" value="1"/>
</dbReference>
<keyword evidence="3" id="KW-0597">Phosphoprotein</keyword>
<keyword evidence="10" id="KW-0472">Membrane</keyword>
<dbReference type="InterPro" id="IPR005467">
    <property type="entry name" value="His_kinase_dom"/>
</dbReference>
<keyword evidence="9" id="KW-0175">Coiled coil</keyword>
<dbReference type="SMART" id="SM00387">
    <property type="entry name" value="HATPase_c"/>
    <property type="match status" value="1"/>
</dbReference>
<accession>A0A0G3EXK1</accession>
<keyword evidence="10" id="KW-0812">Transmembrane</keyword>
<keyword evidence="13" id="KW-1185">Reference proteome</keyword>
<dbReference type="GO" id="GO:0046983">
    <property type="term" value="F:protein dimerization activity"/>
    <property type="evidence" value="ECO:0007669"/>
    <property type="project" value="InterPro"/>
</dbReference>
<evidence type="ECO:0000256" key="9">
    <source>
        <dbReference type="SAM" id="Coils"/>
    </source>
</evidence>
<feature type="domain" description="Histidine kinase" evidence="11">
    <location>
        <begin position="257"/>
        <end position="454"/>
    </location>
</feature>
<dbReference type="GO" id="GO:0000155">
    <property type="term" value="F:phosphorelay sensor kinase activity"/>
    <property type="evidence" value="ECO:0007669"/>
    <property type="project" value="InterPro"/>
</dbReference>
<dbReference type="Proteomes" id="UP000036700">
    <property type="component" value="Chromosome"/>
</dbReference>
<dbReference type="Pfam" id="PF07730">
    <property type="entry name" value="HisKA_3"/>
    <property type="match status" value="1"/>
</dbReference>
<dbReference type="RefSeq" id="WP_047216048.1">
    <property type="nucleotide sequence ID" value="NZ_CP011568.3"/>
</dbReference>
<dbReference type="EC" id="2.7.13.3" evidence="2"/>
<organism evidence="12 13">
    <name type="scientific">Pandoraea thiooxydans</name>
    <dbReference type="NCBI Taxonomy" id="445709"/>
    <lineage>
        <taxon>Bacteria</taxon>
        <taxon>Pseudomonadati</taxon>
        <taxon>Pseudomonadota</taxon>
        <taxon>Betaproteobacteria</taxon>
        <taxon>Burkholderiales</taxon>
        <taxon>Burkholderiaceae</taxon>
        <taxon>Pandoraea</taxon>
    </lineage>
</organism>
<name>A0A0G3EXK1_9BURK</name>
<dbReference type="OrthoDB" id="9782588at2"/>
<keyword evidence="7" id="KW-0067">ATP-binding</keyword>
<feature type="coiled-coil region" evidence="9">
    <location>
        <begin position="215"/>
        <end position="242"/>
    </location>
</feature>
<dbReference type="Gene3D" id="1.20.5.1930">
    <property type="match status" value="1"/>
</dbReference>
<evidence type="ECO:0000256" key="1">
    <source>
        <dbReference type="ARBA" id="ARBA00000085"/>
    </source>
</evidence>
<dbReference type="EMBL" id="CP011568">
    <property type="protein sequence ID" value="AKJ70127.1"/>
    <property type="molecule type" value="Genomic_DNA"/>
</dbReference>
<dbReference type="InterPro" id="IPR003594">
    <property type="entry name" value="HATPase_dom"/>
</dbReference>
<keyword evidence="4" id="KW-0808">Transferase</keyword>
<dbReference type="GO" id="GO:0016020">
    <property type="term" value="C:membrane"/>
    <property type="evidence" value="ECO:0007669"/>
    <property type="project" value="InterPro"/>
</dbReference>
<gene>
    <name evidence="12" type="ORF">ABW99_19840</name>
</gene>
<keyword evidence="5" id="KW-0547">Nucleotide-binding</keyword>
<keyword evidence="10" id="KW-1133">Transmembrane helix</keyword>
<dbReference type="STRING" id="445709.ABW99_19840"/>
<reference evidence="13" key="1">
    <citation type="submission" date="2015-06" db="EMBL/GenBank/DDBJ databases">
        <authorList>
            <person name="Lim Y.L."/>
            <person name="Ee R."/>
            <person name="Yong D."/>
            <person name="How K.Y."/>
            <person name="Yin W.F."/>
            <person name="Chan K.G."/>
        </authorList>
    </citation>
    <scope>NUCLEOTIDE SEQUENCE [LARGE SCALE GENOMIC DNA]</scope>
    <source>
        <strain evidence="13">DSM 25325</strain>
    </source>
</reference>
<comment type="catalytic activity">
    <reaction evidence="1">
        <text>ATP + protein L-histidine = ADP + protein N-phospho-L-histidine.</text>
        <dbReference type="EC" id="2.7.13.3"/>
    </reaction>
</comment>
<evidence type="ECO:0000313" key="12">
    <source>
        <dbReference type="EMBL" id="AKJ70127.1"/>
    </source>
</evidence>
<evidence type="ECO:0000256" key="8">
    <source>
        <dbReference type="ARBA" id="ARBA00023012"/>
    </source>
</evidence>
<evidence type="ECO:0000256" key="10">
    <source>
        <dbReference type="SAM" id="Phobius"/>
    </source>
</evidence>
<keyword evidence="6" id="KW-0418">Kinase</keyword>
<evidence type="ECO:0000259" key="11">
    <source>
        <dbReference type="PROSITE" id="PS50109"/>
    </source>
</evidence>
<evidence type="ECO:0000313" key="13">
    <source>
        <dbReference type="Proteomes" id="UP000036700"/>
    </source>
</evidence>
<dbReference type="PANTHER" id="PTHR24421:SF10">
    <property type="entry name" value="NITRATE_NITRITE SENSOR PROTEIN NARQ"/>
    <property type="match status" value="1"/>
</dbReference>
<evidence type="ECO:0000256" key="2">
    <source>
        <dbReference type="ARBA" id="ARBA00012438"/>
    </source>
</evidence>
<dbReference type="Pfam" id="PF02518">
    <property type="entry name" value="HATPase_c"/>
    <property type="match status" value="1"/>
</dbReference>
<protein>
    <recommendedName>
        <fullName evidence="2">histidine kinase</fullName>
        <ecNumber evidence="2">2.7.13.3</ecNumber>
    </recommendedName>
</protein>
<evidence type="ECO:0000256" key="3">
    <source>
        <dbReference type="ARBA" id="ARBA00022553"/>
    </source>
</evidence>
<dbReference type="SUPFAM" id="SSF55874">
    <property type="entry name" value="ATPase domain of HSP90 chaperone/DNA topoisomerase II/histidine kinase"/>
    <property type="match status" value="1"/>
</dbReference>
<keyword evidence="8" id="KW-0902">Two-component regulatory system</keyword>
<dbReference type="GO" id="GO:0005524">
    <property type="term" value="F:ATP binding"/>
    <property type="evidence" value="ECO:0007669"/>
    <property type="project" value="UniProtKB-KW"/>
</dbReference>
<dbReference type="KEGG" id="ptx:ABW99_19840"/>
<dbReference type="InterPro" id="IPR007891">
    <property type="entry name" value="CHASE3"/>
</dbReference>
<evidence type="ECO:0000256" key="5">
    <source>
        <dbReference type="ARBA" id="ARBA00022741"/>
    </source>
</evidence>
<dbReference type="PROSITE" id="PS50109">
    <property type="entry name" value="HIS_KIN"/>
    <property type="match status" value="1"/>
</dbReference>